<dbReference type="EMBL" id="CP045913">
    <property type="protein sequence ID" value="QGH61585.1"/>
    <property type="molecule type" value="Genomic_DNA"/>
</dbReference>
<accession>A0A5Q2VC47</accession>
<protein>
    <recommendedName>
        <fullName evidence="2">Peptidyl-prolyl cis-trans isomerase FKBP-type N-terminal domain-containing protein</fullName>
    </recommendedName>
</protein>
<dbReference type="Pfam" id="PF01346">
    <property type="entry name" value="FKBP_N"/>
    <property type="match status" value="1"/>
</dbReference>
<organism evidence="3 4">
    <name type="scientific">Serratia proteamaculans</name>
    <dbReference type="NCBI Taxonomy" id="28151"/>
    <lineage>
        <taxon>Bacteria</taxon>
        <taxon>Pseudomonadati</taxon>
        <taxon>Pseudomonadota</taxon>
        <taxon>Gammaproteobacteria</taxon>
        <taxon>Enterobacterales</taxon>
        <taxon>Yersiniaceae</taxon>
        <taxon>Serratia</taxon>
    </lineage>
</organism>
<evidence type="ECO:0000313" key="4">
    <source>
        <dbReference type="Proteomes" id="UP000381260"/>
    </source>
</evidence>
<dbReference type="Gene3D" id="1.10.287.460">
    <property type="entry name" value="Peptidyl-prolyl cis-trans isomerase, FKBP-type, N-terminal domain"/>
    <property type="match status" value="1"/>
</dbReference>
<dbReference type="InterPro" id="IPR036944">
    <property type="entry name" value="PPIase_FKBP_N_sf"/>
</dbReference>
<dbReference type="AlphaFoldDB" id="A0A5Q2VC47"/>
<evidence type="ECO:0000313" key="3">
    <source>
        <dbReference type="EMBL" id="QGH61585.1"/>
    </source>
</evidence>
<feature type="domain" description="Peptidyl-prolyl cis-trans isomerase FKBP-type N-terminal" evidence="2">
    <location>
        <begin position="246"/>
        <end position="319"/>
    </location>
</feature>
<gene>
    <name evidence="3" type="ORF">GHV41_12415</name>
</gene>
<reference evidence="3 4" key="1">
    <citation type="submission" date="2019-11" db="EMBL/GenBank/DDBJ databases">
        <title>The Phosphoenolpyruvate Phosphotransferase System Regulates Serratia proteamaculans 336X Biofilm Formation and Wheat Roots colonization.</title>
        <authorList>
            <person name="Liu F."/>
        </authorList>
    </citation>
    <scope>NUCLEOTIDE SEQUENCE [LARGE SCALE GENOMIC DNA]</scope>
    <source>
        <strain evidence="3 4">336X</strain>
    </source>
</reference>
<dbReference type="GO" id="GO:0006457">
    <property type="term" value="P:protein folding"/>
    <property type="evidence" value="ECO:0007669"/>
    <property type="project" value="InterPro"/>
</dbReference>
<sequence>MKRWRTPALWPGTLPLVSALYFIGVGTATAEGYTPPAPLSSVDALANPQQDNGYGLGALIASQQAQANREREVRPDPTQPHTDQASAPVSAATAAARQARAARKQVAELQTQLKQLNAELATRVARQQAADEKFDQLQAKLLEQENAPSQTQKLAEADAQLSEKDHQLRLQKRQLDAVQAQLALTGDNRKALDERTAALATLQQQMASTQRELDENRSQLTATQTSLTALQAKAAQQASDLTTPTAKQDYVVGQSIAASLRDRLQSYGAVGLALNRQQVLAGISDGLAGTMQLKKAEMDTIYRKFATALQQQVNKRMLEGQKLIAKKNQGRVPARQIEGISYFVEKKGKTITDPDAPVMLSLTENIMDGRTLSKIPRLVLTATDEMPSVIREALPLLGEGSEIQAYALAKSVYGERPLPQGVEAFTVLSYQLKGLPSTKVKSKSK</sequence>
<feature type="compositionally biased region" description="Low complexity" evidence="1">
    <location>
        <begin position="84"/>
        <end position="98"/>
    </location>
</feature>
<evidence type="ECO:0000256" key="1">
    <source>
        <dbReference type="SAM" id="MobiDB-lite"/>
    </source>
</evidence>
<proteinExistence type="predicted"/>
<dbReference type="InterPro" id="IPR000774">
    <property type="entry name" value="PPIase_FKBP_N"/>
</dbReference>
<dbReference type="RefSeq" id="WP_153858727.1">
    <property type="nucleotide sequence ID" value="NZ_CP045913.1"/>
</dbReference>
<feature type="region of interest" description="Disordered" evidence="1">
    <location>
        <begin position="62"/>
        <end position="98"/>
    </location>
</feature>
<evidence type="ECO:0000259" key="2">
    <source>
        <dbReference type="Pfam" id="PF01346"/>
    </source>
</evidence>
<dbReference type="Proteomes" id="UP000381260">
    <property type="component" value="Chromosome"/>
</dbReference>
<name>A0A5Q2VC47_SERPR</name>